<evidence type="ECO:0000313" key="1">
    <source>
        <dbReference type="EMBL" id="PWR69610.1"/>
    </source>
</evidence>
<name>A0A2V2MTF9_9EURY</name>
<evidence type="ECO:0008006" key="3">
    <source>
        <dbReference type="Google" id="ProtNLM"/>
    </source>
</evidence>
<gene>
    <name evidence="1" type="ORF">DLD82_17430</name>
</gene>
<proteinExistence type="predicted"/>
<comment type="caution">
    <text evidence="1">The sequence shown here is derived from an EMBL/GenBank/DDBJ whole genome shotgun (WGS) entry which is preliminary data.</text>
</comment>
<dbReference type="Proteomes" id="UP000245934">
    <property type="component" value="Unassembled WGS sequence"/>
</dbReference>
<dbReference type="EMBL" id="QGMZ01000060">
    <property type="protein sequence ID" value="PWR69610.1"/>
    <property type="molecule type" value="Genomic_DNA"/>
</dbReference>
<keyword evidence="2" id="KW-1185">Reference proteome</keyword>
<reference evidence="1 2" key="1">
    <citation type="submission" date="2018-05" db="EMBL/GenBank/DDBJ databases">
        <title>Draft genome of Methanospirillum stamsii Pt1.</title>
        <authorList>
            <person name="Dueholm M.S."/>
            <person name="Nielsen P.H."/>
            <person name="Bakmann L.F."/>
            <person name="Otzen D.E."/>
        </authorList>
    </citation>
    <scope>NUCLEOTIDE SEQUENCE [LARGE SCALE GENOMIC DNA]</scope>
    <source>
        <strain evidence="1 2">Pt1</strain>
    </source>
</reference>
<protein>
    <recommendedName>
        <fullName evidence="3">MULE transposase domain-containing protein</fullName>
    </recommendedName>
</protein>
<organism evidence="1 2">
    <name type="scientific">Methanospirillum stamsii</name>
    <dbReference type="NCBI Taxonomy" id="1277351"/>
    <lineage>
        <taxon>Archaea</taxon>
        <taxon>Methanobacteriati</taxon>
        <taxon>Methanobacteriota</taxon>
        <taxon>Stenosarchaea group</taxon>
        <taxon>Methanomicrobia</taxon>
        <taxon>Methanomicrobiales</taxon>
        <taxon>Methanospirillaceae</taxon>
        <taxon>Methanospirillum</taxon>
    </lineage>
</organism>
<evidence type="ECO:0000313" key="2">
    <source>
        <dbReference type="Proteomes" id="UP000245934"/>
    </source>
</evidence>
<accession>A0A2V2MTF9</accession>
<sequence>MNQNGYNIITKRHIGSIKVGKYLCPICNTIHHTDVSFWKEQNGLITEVMGKLLMCLKNSGDSYRRMAQISGFILPFKKSTMFSKFSEIVELTESTPSIPQGKIAILNFDEEYLKIAGKWRYRLTLLNYKTKIPIAEKVVKNLTNEIIRDFLKSSFNPAPYEKIFVVTDLKPGYKEILKSLFGEKLIHQYCIFHLYQLICKEFSKSSSLSEFLLQYKLMNIFYDYEMEVLQIEKKVHEEKKLNELDKKELKCWIKIQKEELYAYFFNSRNNDSKKLRDPVEAYYKMLQVAEEYDELPVNIQKRIDMIDDSILNFLAYRSIPDAPATNNAIEGYFSVTTNPILKRQMKTIEGAERSIKSYAIERTSHYLIKKGTEKVTPQITLLELIIPLRILGNPI</sequence>
<dbReference type="AlphaFoldDB" id="A0A2V2MTF9"/>